<dbReference type="AlphaFoldDB" id="A0A6L8VB45"/>
<reference evidence="1 2" key="1">
    <citation type="submission" date="2019-12" db="EMBL/GenBank/DDBJ databases">
        <title>Paenibacillus sp. nov. sp. isolated from soil.</title>
        <authorList>
            <person name="Kim J."/>
            <person name="Jeong S.E."/>
            <person name="Jung H.S."/>
            <person name="Jeon C.O."/>
        </authorList>
    </citation>
    <scope>NUCLEOTIDE SEQUENCE [LARGE SCALE GENOMIC DNA]</scope>
    <source>
        <strain evidence="1 2">5J-6</strain>
    </source>
</reference>
<sequence>MKIFKSILILIIICMSVTGCKSKTVEEEFYKSHKKSREIVYQGTVLERPFILYKAPFDNGNVGIGAAVFDGSDRKGWSLSSSNSLYDGNKFLVDTTGINFKDNVRRHLIFGYIDDPDIIRVEMIDKYNQVIDATIIQTNWKRVFYGLVEIHELKVIAYDKNNRIVTEIPDRITSIES</sequence>
<organism evidence="1 2">
    <name type="scientific">Paenibacillus silvestris</name>
    <dbReference type="NCBI Taxonomy" id="2606219"/>
    <lineage>
        <taxon>Bacteria</taxon>
        <taxon>Bacillati</taxon>
        <taxon>Bacillota</taxon>
        <taxon>Bacilli</taxon>
        <taxon>Bacillales</taxon>
        <taxon>Paenibacillaceae</taxon>
        <taxon>Paenibacillus</taxon>
    </lineage>
</organism>
<gene>
    <name evidence="1" type="ORF">GQF01_30495</name>
</gene>
<keyword evidence="2" id="KW-1185">Reference proteome</keyword>
<proteinExistence type="predicted"/>
<evidence type="ECO:0000313" key="1">
    <source>
        <dbReference type="EMBL" id="MZQ86440.1"/>
    </source>
</evidence>
<dbReference type="EMBL" id="WTUZ01000039">
    <property type="protein sequence ID" value="MZQ86440.1"/>
    <property type="molecule type" value="Genomic_DNA"/>
</dbReference>
<evidence type="ECO:0000313" key="2">
    <source>
        <dbReference type="Proteomes" id="UP000481087"/>
    </source>
</evidence>
<name>A0A6L8VB45_9BACL</name>
<evidence type="ECO:0008006" key="3">
    <source>
        <dbReference type="Google" id="ProtNLM"/>
    </source>
</evidence>
<dbReference type="PROSITE" id="PS51257">
    <property type="entry name" value="PROKAR_LIPOPROTEIN"/>
    <property type="match status" value="1"/>
</dbReference>
<protein>
    <recommendedName>
        <fullName evidence="3">Lipoprotein</fullName>
    </recommendedName>
</protein>
<comment type="caution">
    <text evidence="1">The sequence shown here is derived from an EMBL/GenBank/DDBJ whole genome shotgun (WGS) entry which is preliminary data.</text>
</comment>
<dbReference type="Proteomes" id="UP000481087">
    <property type="component" value="Unassembled WGS sequence"/>
</dbReference>
<accession>A0A6L8VB45</accession>